<evidence type="ECO:0000313" key="2">
    <source>
        <dbReference type="Proteomes" id="UP000295626"/>
    </source>
</evidence>
<dbReference type="InterPro" id="IPR012334">
    <property type="entry name" value="Pectin_lyas_fold"/>
</dbReference>
<dbReference type="Gene3D" id="2.160.20.10">
    <property type="entry name" value="Single-stranded right-handed beta-helix, Pectin lyase-like"/>
    <property type="match status" value="1"/>
</dbReference>
<accession>A0ABY2DLR3</accession>
<feature type="non-terminal residue" evidence="1">
    <location>
        <position position="282"/>
    </location>
</feature>
<proteinExistence type="predicted"/>
<organism evidence="1 2">
    <name type="scientific">Micromonospora fluostatini</name>
    <dbReference type="NCBI Taxonomy" id="1629071"/>
    <lineage>
        <taxon>Bacteria</taxon>
        <taxon>Bacillati</taxon>
        <taxon>Actinomycetota</taxon>
        <taxon>Actinomycetes</taxon>
        <taxon>Micromonosporales</taxon>
        <taxon>Micromonosporaceae</taxon>
        <taxon>Micromonospora</taxon>
    </lineage>
</organism>
<sequence>MARYLFGGGIADWTFVPTTLEETANLAQLAGGIEITLWSAPEGGTRYTDLLDMDTEPVTAVITSSGGDGQAVGQIPQFWGPDGVAVLWASAGGGPRAAMRTLDLPAHLHDAADIATGVLDPARLPAGGGTGIGDPGVLWVAAADAPPEFAVAQYVCDGVDDQVEIQAAIDAAAGRLVRLSPGGFELSAPVTLVGSGDLMTPVERTLAGYGAAVTTLTVGTGVSAAIQLSAGVTPHLGHFRIVIDGASHGISSVSTGGDPGFVGGTFASLRVEGSYEPTQTGW</sequence>
<dbReference type="SUPFAM" id="SSF51126">
    <property type="entry name" value="Pectin lyase-like"/>
    <property type="match status" value="1"/>
</dbReference>
<comment type="caution">
    <text evidence="1">The sequence shown here is derived from an EMBL/GenBank/DDBJ whole genome shotgun (WGS) entry which is preliminary data.</text>
</comment>
<dbReference type="EMBL" id="SMKE01000013">
    <property type="protein sequence ID" value="TDC02273.1"/>
    <property type="molecule type" value="Genomic_DNA"/>
</dbReference>
<gene>
    <name evidence="1" type="ORF">E1091_01095</name>
</gene>
<dbReference type="InterPro" id="IPR011050">
    <property type="entry name" value="Pectin_lyase_fold/virulence"/>
</dbReference>
<dbReference type="Proteomes" id="UP000295626">
    <property type="component" value="Unassembled WGS sequence"/>
</dbReference>
<evidence type="ECO:0008006" key="3">
    <source>
        <dbReference type="Google" id="ProtNLM"/>
    </source>
</evidence>
<keyword evidence="2" id="KW-1185">Reference proteome</keyword>
<protein>
    <recommendedName>
        <fullName evidence="3">Minor tail protein</fullName>
    </recommendedName>
</protein>
<name>A0ABY2DLR3_9ACTN</name>
<reference evidence="1 2" key="1">
    <citation type="submission" date="2019-02" db="EMBL/GenBank/DDBJ databases">
        <title>Draft genome sequences of novel Actinobacteria.</title>
        <authorList>
            <person name="Sahin N."/>
            <person name="Ay H."/>
            <person name="Saygin H."/>
        </authorList>
    </citation>
    <scope>NUCLEOTIDE SEQUENCE [LARGE SCALE GENOMIC DNA]</scope>
    <source>
        <strain evidence="1 2">JCM 30529</strain>
    </source>
</reference>
<evidence type="ECO:0000313" key="1">
    <source>
        <dbReference type="EMBL" id="TDC02273.1"/>
    </source>
</evidence>